<protein>
    <submittedName>
        <fullName evidence="2">Uncharacterized protein</fullName>
    </submittedName>
</protein>
<accession>A0A1W5CVD4</accession>
<reference evidence="3" key="1">
    <citation type="submission" date="2017-03" db="EMBL/GenBank/DDBJ databases">
        <authorList>
            <person name="Sharma R."/>
            <person name="Thines M."/>
        </authorList>
    </citation>
    <scope>NUCLEOTIDE SEQUENCE [LARGE SCALE GENOMIC DNA]</scope>
</reference>
<feature type="region of interest" description="Disordered" evidence="1">
    <location>
        <begin position="295"/>
        <end position="314"/>
    </location>
</feature>
<organism evidence="2 3">
    <name type="scientific">Lasallia pustulata</name>
    <dbReference type="NCBI Taxonomy" id="136370"/>
    <lineage>
        <taxon>Eukaryota</taxon>
        <taxon>Fungi</taxon>
        <taxon>Dikarya</taxon>
        <taxon>Ascomycota</taxon>
        <taxon>Pezizomycotina</taxon>
        <taxon>Lecanoromycetes</taxon>
        <taxon>OSLEUM clade</taxon>
        <taxon>Umbilicariomycetidae</taxon>
        <taxon>Umbilicariales</taxon>
        <taxon>Umbilicariaceae</taxon>
        <taxon>Lasallia</taxon>
    </lineage>
</organism>
<sequence>MPHYGEGYIEDGVSSIPSSYRRIRKSKSMYTPRKAPSILFTNGTPPVKASHSISNDQLQGRFYFCKSPSFLRGGTDYKPRDNHEVETRDAATQMARDQYLRQLQEQRLRERPSFLNPVKRRRSQKAFRKTVRTSSTNSYGSAISSSDQQAVKAAPSQGLGRKARDLSLSLKDKLKKVFQKSSQSEGVIPTQQLDATRAHFRDFLPAASGADQDYKPVSPRNGSILRINSRTSSMHSATPQYDKDHREGSIRSVRSDDSVNNGRSRVTSWTNSTVANTMTMRDILMDKKRLSIIKEKGGPHQSSQPTRPDVTSSDGKYAVFRKPLRSNSGGGRVTGPVNSQRVYSALMRKLEQKIPAAGRGDVEYLMGNDHAEPNHQAPTSSIQPALGNIKRTSAISKGVSNPSEESPTSIRFVKVSKPMGFELSSGDYPDDVFNPGHSARASETLRIHAHELSEGSEREYPQHRGPLREVRSAFFPPSTRIESLKTSPYRRAVQARSDGRRGPEHEDYQSITRSVIAAPSSDAGHHLFRRGSPIGSGSIYSRTTGGNTPRPMDNYVTLSGSESGGEPGTAVIITNHASRVNAPAVPAVPKGNTSAKSSSEWKTWMTSEVAGLENRNRSKVDCSDDCVMKENGHKREYSEINGDDVQVGIQRSFSLLAKQPLAIIHGNVANRPAVRSKRSDQMLDRFPVFDVGSPPESSISNKATQHPASVPRSSSNIENQRFPSTEGHRKPNVVHSKSSQTSLHSQASYTAPVRAQLYANATARDRLHAKSSSSLLSRQSPERAARLKRMQSAAIGLKEAVDRQFGSVQSQQRQQWPETQAANCGSSATLEREGIYRMVRAGLAGTPSAESLDAANLGMVDAFLNRRRAVMGTSEDGESAGAVFL</sequence>
<feature type="region of interest" description="Disordered" evidence="1">
    <location>
        <begin position="685"/>
        <end position="748"/>
    </location>
</feature>
<feature type="compositionally biased region" description="Basic and acidic residues" evidence="1">
    <location>
        <begin position="497"/>
        <end position="508"/>
    </location>
</feature>
<feature type="region of interest" description="Disordered" evidence="1">
    <location>
        <begin position="75"/>
        <end position="94"/>
    </location>
</feature>
<keyword evidence="3" id="KW-1185">Reference proteome</keyword>
<dbReference type="EMBL" id="FWEW01000417">
    <property type="protein sequence ID" value="SLM34817.1"/>
    <property type="molecule type" value="Genomic_DNA"/>
</dbReference>
<evidence type="ECO:0000313" key="2">
    <source>
        <dbReference type="EMBL" id="SLM34817.1"/>
    </source>
</evidence>
<evidence type="ECO:0000313" key="3">
    <source>
        <dbReference type="Proteomes" id="UP000192927"/>
    </source>
</evidence>
<feature type="region of interest" description="Disordered" evidence="1">
    <location>
        <begin position="207"/>
        <end position="265"/>
    </location>
</feature>
<dbReference type="Proteomes" id="UP000192927">
    <property type="component" value="Unassembled WGS sequence"/>
</dbReference>
<feature type="compositionally biased region" description="Polar residues" evidence="1">
    <location>
        <begin position="300"/>
        <end position="314"/>
    </location>
</feature>
<feature type="compositionally biased region" description="Basic residues" evidence="1">
    <location>
        <begin position="119"/>
        <end position="131"/>
    </location>
</feature>
<feature type="region of interest" description="Disordered" evidence="1">
    <location>
        <begin position="489"/>
        <end position="508"/>
    </location>
</feature>
<dbReference type="AlphaFoldDB" id="A0A1W5CVD4"/>
<feature type="compositionally biased region" description="Polar residues" evidence="1">
    <location>
        <begin position="226"/>
        <end position="239"/>
    </location>
</feature>
<evidence type="ECO:0000256" key="1">
    <source>
        <dbReference type="SAM" id="MobiDB-lite"/>
    </source>
</evidence>
<feature type="compositionally biased region" description="Basic and acidic residues" evidence="1">
    <location>
        <begin position="75"/>
        <end position="89"/>
    </location>
</feature>
<feature type="compositionally biased region" description="Polar residues" evidence="1">
    <location>
        <begin position="695"/>
        <end position="723"/>
    </location>
</feature>
<feature type="region of interest" description="Disordered" evidence="1">
    <location>
        <begin position="119"/>
        <end position="161"/>
    </location>
</feature>
<feature type="compositionally biased region" description="Polar residues" evidence="1">
    <location>
        <begin position="132"/>
        <end position="149"/>
    </location>
</feature>
<feature type="compositionally biased region" description="Basic and acidic residues" evidence="1">
    <location>
        <begin position="241"/>
        <end position="257"/>
    </location>
</feature>
<proteinExistence type="predicted"/>
<name>A0A1W5CVD4_9LECA</name>
<feature type="compositionally biased region" description="Polar residues" evidence="1">
    <location>
        <begin position="735"/>
        <end position="748"/>
    </location>
</feature>